<feature type="domain" description="Alginate lyase 2" evidence="2">
    <location>
        <begin position="49"/>
        <end position="281"/>
    </location>
</feature>
<dbReference type="SUPFAM" id="SSF49899">
    <property type="entry name" value="Concanavalin A-like lectins/glucanases"/>
    <property type="match status" value="1"/>
</dbReference>
<feature type="signal peptide" evidence="1">
    <location>
        <begin position="1"/>
        <end position="23"/>
    </location>
</feature>
<dbReference type="RefSeq" id="WP_141346272.1">
    <property type="nucleotide sequence ID" value="NZ_BJLF01000012.1"/>
</dbReference>
<reference evidence="3 4" key="1">
    <citation type="submission" date="2019-06" db="EMBL/GenBank/DDBJ databases">
        <title>Whole genome shotgun sequence of Vibrio inusitatus NBRC 102082.</title>
        <authorList>
            <person name="Hosoyama A."/>
            <person name="Uohara A."/>
            <person name="Ohji S."/>
            <person name="Ichikawa N."/>
        </authorList>
    </citation>
    <scope>NUCLEOTIDE SEQUENCE [LARGE SCALE GENOMIC DNA]</scope>
    <source>
        <strain evidence="3 4">NBRC 102082</strain>
    </source>
</reference>
<evidence type="ECO:0000313" key="4">
    <source>
        <dbReference type="Proteomes" id="UP000318717"/>
    </source>
</evidence>
<dbReference type="Pfam" id="PF08787">
    <property type="entry name" value="Alginate_lyase2"/>
    <property type="match status" value="1"/>
</dbReference>
<dbReference type="AlphaFoldDB" id="A0A4Y3I023"/>
<gene>
    <name evidence="3" type="ORF">VIN01S_26080</name>
</gene>
<comment type="caution">
    <text evidence="3">The sequence shown here is derived from an EMBL/GenBank/DDBJ whole genome shotgun (WGS) entry which is preliminary data.</text>
</comment>
<name>A0A4Y3I023_9VIBR</name>
<organism evidence="3 4">
    <name type="scientific">Vibrio inusitatus NBRC 102082</name>
    <dbReference type="NCBI Taxonomy" id="1219070"/>
    <lineage>
        <taxon>Bacteria</taxon>
        <taxon>Pseudomonadati</taxon>
        <taxon>Pseudomonadota</taxon>
        <taxon>Gammaproteobacteria</taxon>
        <taxon>Vibrionales</taxon>
        <taxon>Vibrionaceae</taxon>
        <taxon>Vibrio</taxon>
    </lineage>
</organism>
<dbReference type="Proteomes" id="UP000318717">
    <property type="component" value="Unassembled WGS sequence"/>
</dbReference>
<evidence type="ECO:0000256" key="1">
    <source>
        <dbReference type="SAM" id="SignalP"/>
    </source>
</evidence>
<sequence length="286" mass="32185">MTLRKTKILGLATTLLLSSQAFAITFDDAGDNRGIPADYAQYRPILSESELQISDPAGKKGNKLYIATNTNFSGVVNEVFYVDKESEAFVFKMTGDHKRNELRVHKNFNTSLPHTFYHLNASLEPVNPEASMKDSTSKQNEITYLQVHNKGVTVDGKDNIPHPLLRVVWREGAGETAGHYWAVVKNNALICKGKKGKENMNKPACKSENAYKQYDLGKAKAEATDFDIIVGNETLVIKVDGEEKVSHNIDYWSHLLSYFKAGVYNQFTNGESEAHFYKLQYQVEHK</sequence>
<keyword evidence="1" id="KW-0732">Signal</keyword>
<dbReference type="OrthoDB" id="6252895at2"/>
<protein>
    <recommendedName>
        <fullName evidence="2">Alginate lyase 2 domain-containing protein</fullName>
    </recommendedName>
</protein>
<dbReference type="Gene3D" id="2.60.120.200">
    <property type="match status" value="1"/>
</dbReference>
<evidence type="ECO:0000313" key="3">
    <source>
        <dbReference type="EMBL" id="GEA51804.1"/>
    </source>
</evidence>
<proteinExistence type="predicted"/>
<evidence type="ECO:0000259" key="2">
    <source>
        <dbReference type="Pfam" id="PF08787"/>
    </source>
</evidence>
<dbReference type="EMBL" id="BJLF01000012">
    <property type="protein sequence ID" value="GEA51804.1"/>
    <property type="molecule type" value="Genomic_DNA"/>
</dbReference>
<dbReference type="InterPro" id="IPR014895">
    <property type="entry name" value="Alginate_lyase_2"/>
</dbReference>
<feature type="chain" id="PRO_5021217986" description="Alginate lyase 2 domain-containing protein" evidence="1">
    <location>
        <begin position="24"/>
        <end position="286"/>
    </location>
</feature>
<keyword evidence="4" id="KW-1185">Reference proteome</keyword>
<accession>A0A4Y3I023</accession>
<dbReference type="InterPro" id="IPR013320">
    <property type="entry name" value="ConA-like_dom_sf"/>
</dbReference>